<dbReference type="GO" id="GO:0005545">
    <property type="term" value="F:1-phosphatidylinositol binding"/>
    <property type="evidence" value="ECO:0007669"/>
    <property type="project" value="InterPro"/>
</dbReference>
<dbReference type="InterPro" id="IPR013809">
    <property type="entry name" value="ENTH"/>
</dbReference>
<dbReference type="SUPFAM" id="SSF48464">
    <property type="entry name" value="ENTH/VHS domain"/>
    <property type="match status" value="1"/>
</dbReference>
<feature type="compositionally biased region" description="Gly residues" evidence="3">
    <location>
        <begin position="962"/>
        <end position="972"/>
    </location>
</feature>
<evidence type="ECO:0000313" key="6">
    <source>
        <dbReference type="Proteomes" id="UP000245942"/>
    </source>
</evidence>
<organism evidence="5 6">
    <name type="scientific">Pseudomicrostroma glucosiphilum</name>
    <dbReference type="NCBI Taxonomy" id="1684307"/>
    <lineage>
        <taxon>Eukaryota</taxon>
        <taxon>Fungi</taxon>
        <taxon>Dikarya</taxon>
        <taxon>Basidiomycota</taxon>
        <taxon>Ustilaginomycotina</taxon>
        <taxon>Exobasidiomycetes</taxon>
        <taxon>Microstromatales</taxon>
        <taxon>Microstromatales incertae sedis</taxon>
        <taxon>Pseudomicrostroma</taxon>
    </lineage>
</organism>
<dbReference type="GO" id="GO:0005546">
    <property type="term" value="F:phosphatidylinositol-4,5-bisphosphate binding"/>
    <property type="evidence" value="ECO:0007669"/>
    <property type="project" value="TreeGrafter"/>
</dbReference>
<sequence length="992" mass="102980">MSSTYNKLIKDATKAKPGAPKPKYIDPILASTFSQDGSLADVCRSLALRLRETNSITVFKSLLIIHTMIRNGAVDNVLSHLSADQAGLKLKNVSQGGNWQGEKWLEQQMREGDVARKWKDRYGGGGTEFRYDAPPSLPPYAAYLDERIRSFRELKHDVIRSADGSSRSRSNGGDGANRLRRLKVEKGLLREVGYSQRVLSRLLDCSFFQDNLSDDLNLSAFRMVLKDVLALYTAINEGVINILEHYFEMSHSDASKALDIYKRFCRHTEKVVAYLAAARKASHSLNMTVPQLKHAPVSLAGALEEYLNDPAFEKNRREYKENKRVADGLPEDKSSSAPATNDAKITDEAAAKKGPTSRKVSIQEPSAEEKTRPPKPPTNNQAIQDFFSTLESENGPEANGSQWGNAFSMAPQATGMAWFGSPNPGMMGGGGAFGDMGMQPQMTGYNPFTMMPQQTAMGMQPTGFPQQQQPFLQPQQTAMPGGMQGGFLAPQQTGYNPFRQSVMPQATGFAGNGGMVPQMTGMGPSGAFDATPFTQQVQQQLAMQRMQKQQQEQNGSGQANGEANGSEPSPATFSPPPQSQQQAPTSPTPKPLFAQKTGSRNPFAPAPGEKPPTPPPAVPKGPSLAQLAFSGAGGFDGPTQGGGGGYSLGAGGWNGNSSNNANGTSGSGSQTSQQASSSGLVPQKTGLLGSVASEFTSAGRMNSAPSPSFGNSQGQGQAQPNASTSNNGPSSPFNANSSALNPLTTGFSSLSVGGSGGPSSPFPSSANTNTNATSSVPSTLQPQPTGFGGSTVKPFKPESSFGAELASQYTGMPAQGAQQQQQQQGQQMGSANPFAFSNGGAGQGQPQQGQSTGAGAGQGSGQGAGGFGSSLFASNGNGNGNQSGGGLNSQPTGFASAFGSSFAPSFGSGVGGQQQQQPGQQTTQGQGQGGAGGAALQSQPTGFFAGSTVKPFQPTSAFGSSAFGGSGVGGAQGQQQPGQGQGQGQVQTGTFF</sequence>
<feature type="compositionally biased region" description="Gly residues" evidence="3">
    <location>
        <begin position="877"/>
        <end position="887"/>
    </location>
</feature>
<gene>
    <name evidence="5" type="ORF">BCV69DRAFT_298644</name>
</gene>
<evidence type="ECO:0000259" key="4">
    <source>
        <dbReference type="PROSITE" id="PS50942"/>
    </source>
</evidence>
<dbReference type="Proteomes" id="UP000245942">
    <property type="component" value="Unassembled WGS sequence"/>
</dbReference>
<dbReference type="CDD" id="cd16988">
    <property type="entry name" value="ANTH_N_YAP180"/>
    <property type="match status" value="1"/>
</dbReference>
<feature type="domain" description="ENTH" evidence="4">
    <location>
        <begin position="1"/>
        <end position="158"/>
    </location>
</feature>
<evidence type="ECO:0000256" key="1">
    <source>
        <dbReference type="ARBA" id="ARBA00004496"/>
    </source>
</evidence>
<feature type="compositionally biased region" description="Polar residues" evidence="3">
    <location>
        <begin position="693"/>
        <end position="745"/>
    </location>
</feature>
<evidence type="ECO:0000313" key="5">
    <source>
        <dbReference type="EMBL" id="PWN21643.1"/>
    </source>
</evidence>
<dbReference type="InterPro" id="IPR008942">
    <property type="entry name" value="ENTH_VHS"/>
</dbReference>
<dbReference type="InterPro" id="IPR014712">
    <property type="entry name" value="ANTH_dom_sf"/>
</dbReference>
<dbReference type="GO" id="GO:0032050">
    <property type="term" value="F:clathrin heavy chain binding"/>
    <property type="evidence" value="ECO:0007669"/>
    <property type="project" value="TreeGrafter"/>
</dbReference>
<dbReference type="GeneID" id="37015973"/>
<dbReference type="GO" id="GO:0006900">
    <property type="term" value="P:vesicle budding from membrane"/>
    <property type="evidence" value="ECO:0007669"/>
    <property type="project" value="TreeGrafter"/>
</dbReference>
<dbReference type="SUPFAM" id="SSF89009">
    <property type="entry name" value="GAT-like domain"/>
    <property type="match status" value="1"/>
</dbReference>
<protein>
    <submittedName>
        <fullName evidence="5">ANTH-domain-containing protein</fullName>
    </submittedName>
</protein>
<feature type="compositionally biased region" description="Low complexity" evidence="3">
    <location>
        <begin position="973"/>
        <end position="992"/>
    </location>
</feature>
<evidence type="ECO:0000256" key="3">
    <source>
        <dbReference type="SAM" id="MobiDB-lite"/>
    </source>
</evidence>
<feature type="compositionally biased region" description="Low complexity" evidence="3">
    <location>
        <begin position="655"/>
        <end position="679"/>
    </location>
</feature>
<dbReference type="GO" id="GO:0030136">
    <property type="term" value="C:clathrin-coated vesicle"/>
    <property type="evidence" value="ECO:0007669"/>
    <property type="project" value="InterPro"/>
</dbReference>
<dbReference type="STRING" id="1684307.A0A316UB70"/>
<dbReference type="AlphaFoldDB" id="A0A316UB70"/>
<dbReference type="RefSeq" id="XP_025348803.1">
    <property type="nucleotide sequence ID" value="XM_025494239.1"/>
</dbReference>
<accession>A0A316UB70</accession>
<dbReference type="Gene3D" id="1.20.58.150">
    <property type="entry name" value="ANTH domain"/>
    <property type="match status" value="1"/>
</dbReference>
<feature type="compositionally biased region" description="Basic and acidic residues" evidence="3">
    <location>
        <begin position="320"/>
        <end position="334"/>
    </location>
</feature>
<feature type="compositionally biased region" description="Gly residues" evidence="3">
    <location>
        <begin position="852"/>
        <end position="868"/>
    </location>
</feature>
<dbReference type="PROSITE" id="PS50942">
    <property type="entry name" value="ENTH"/>
    <property type="match status" value="1"/>
</dbReference>
<dbReference type="Gene3D" id="1.25.40.90">
    <property type="match status" value="1"/>
</dbReference>
<feature type="region of interest" description="Disordered" evidence="3">
    <location>
        <begin position="536"/>
        <end position="992"/>
    </location>
</feature>
<dbReference type="InterPro" id="IPR045192">
    <property type="entry name" value="AP180-like"/>
</dbReference>
<proteinExistence type="predicted"/>
<dbReference type="PANTHER" id="PTHR22951:SF5">
    <property type="entry name" value="PHOSPHATIDYLINOSITOL-BINDING CLATHRIN ASSEMBLY PROTEIN LAP"/>
    <property type="match status" value="1"/>
</dbReference>
<keyword evidence="6" id="KW-1185">Reference proteome</keyword>
<feature type="compositionally biased region" description="Low complexity" evidence="3">
    <location>
        <begin position="536"/>
        <end position="572"/>
    </location>
</feature>
<feature type="region of interest" description="Disordered" evidence="3">
    <location>
        <begin position="320"/>
        <end position="382"/>
    </location>
</feature>
<dbReference type="SMART" id="SM00273">
    <property type="entry name" value="ENTH"/>
    <property type="match status" value="1"/>
</dbReference>
<feature type="compositionally biased region" description="Low complexity" evidence="3">
    <location>
        <begin position="746"/>
        <end position="775"/>
    </location>
</feature>
<keyword evidence="2" id="KW-0963">Cytoplasm</keyword>
<dbReference type="GO" id="GO:0000149">
    <property type="term" value="F:SNARE binding"/>
    <property type="evidence" value="ECO:0007669"/>
    <property type="project" value="TreeGrafter"/>
</dbReference>
<feature type="compositionally biased region" description="Pro residues" evidence="3">
    <location>
        <begin position="604"/>
        <end position="619"/>
    </location>
</feature>
<feature type="compositionally biased region" description="Gly residues" evidence="3">
    <location>
        <begin position="631"/>
        <end position="654"/>
    </location>
</feature>
<dbReference type="GO" id="GO:0005905">
    <property type="term" value="C:clathrin-coated pit"/>
    <property type="evidence" value="ECO:0007669"/>
    <property type="project" value="TreeGrafter"/>
</dbReference>
<dbReference type="InterPro" id="IPR011417">
    <property type="entry name" value="ANTH_dom"/>
</dbReference>
<dbReference type="EMBL" id="KZ819325">
    <property type="protein sequence ID" value="PWN21643.1"/>
    <property type="molecule type" value="Genomic_DNA"/>
</dbReference>
<dbReference type="GO" id="GO:0048268">
    <property type="term" value="P:clathrin coat assembly"/>
    <property type="evidence" value="ECO:0007669"/>
    <property type="project" value="InterPro"/>
</dbReference>
<reference evidence="5 6" key="1">
    <citation type="journal article" date="2018" name="Mol. Biol. Evol.">
        <title>Broad Genomic Sampling Reveals a Smut Pathogenic Ancestry of the Fungal Clade Ustilaginomycotina.</title>
        <authorList>
            <person name="Kijpornyongpan T."/>
            <person name="Mondo S.J."/>
            <person name="Barry K."/>
            <person name="Sandor L."/>
            <person name="Lee J."/>
            <person name="Lipzen A."/>
            <person name="Pangilinan J."/>
            <person name="LaButti K."/>
            <person name="Hainaut M."/>
            <person name="Henrissat B."/>
            <person name="Grigoriev I.V."/>
            <person name="Spatafora J.W."/>
            <person name="Aime M.C."/>
        </authorList>
    </citation>
    <scope>NUCLEOTIDE SEQUENCE [LARGE SCALE GENOMIC DNA]</scope>
    <source>
        <strain evidence="5 6">MCA 4718</strain>
    </source>
</reference>
<comment type="subcellular location">
    <subcellularLocation>
        <location evidence="1">Cytoplasm</location>
    </subcellularLocation>
</comment>
<feature type="compositionally biased region" description="Low complexity" evidence="3">
    <location>
        <begin position="888"/>
        <end position="925"/>
    </location>
</feature>
<dbReference type="GO" id="GO:0072583">
    <property type="term" value="P:clathrin-dependent endocytosis"/>
    <property type="evidence" value="ECO:0007669"/>
    <property type="project" value="InterPro"/>
</dbReference>
<feature type="compositionally biased region" description="Low complexity" evidence="3">
    <location>
        <begin position="814"/>
        <end position="827"/>
    </location>
</feature>
<dbReference type="PANTHER" id="PTHR22951">
    <property type="entry name" value="CLATHRIN ASSEMBLY PROTEIN"/>
    <property type="match status" value="1"/>
</dbReference>
<dbReference type="FunFam" id="1.20.58.150:FF:000004">
    <property type="entry name" value="ENTH domain protein"/>
    <property type="match status" value="1"/>
</dbReference>
<evidence type="ECO:0000256" key="2">
    <source>
        <dbReference type="ARBA" id="ARBA00022490"/>
    </source>
</evidence>
<dbReference type="OrthoDB" id="44015at2759"/>
<dbReference type="Pfam" id="PF07651">
    <property type="entry name" value="ANTH"/>
    <property type="match status" value="2"/>
</dbReference>
<name>A0A316UB70_9BASI</name>